<comment type="caution">
    <text evidence="1">The sequence shown here is derived from an EMBL/GenBank/DDBJ whole genome shotgun (WGS) entry which is preliminary data.</text>
</comment>
<dbReference type="PANTHER" id="PTHR10492:SF57">
    <property type="entry name" value="ATP-DEPENDENT DNA HELICASE"/>
    <property type="match status" value="1"/>
</dbReference>
<reference evidence="1" key="2">
    <citation type="submission" date="2020-06" db="EMBL/GenBank/DDBJ databases">
        <authorList>
            <person name="Sheffer M."/>
        </authorList>
    </citation>
    <scope>NUCLEOTIDE SEQUENCE</scope>
</reference>
<reference evidence="1" key="1">
    <citation type="journal article" date="2020" name="bioRxiv">
        <title>Chromosome-level reference genome of the European wasp spider Argiope bruennichi: a resource for studies on range expansion and evolutionary adaptation.</title>
        <authorList>
            <person name="Sheffer M.M."/>
            <person name="Hoppe A."/>
            <person name="Krehenwinkel H."/>
            <person name="Uhl G."/>
            <person name="Kuss A.W."/>
            <person name="Jensen L."/>
            <person name="Jensen C."/>
            <person name="Gillespie R.G."/>
            <person name="Hoff K.J."/>
            <person name="Prost S."/>
        </authorList>
    </citation>
    <scope>NUCLEOTIDE SEQUENCE</scope>
</reference>
<accession>A0A8T0EKA4</accession>
<dbReference type="EMBL" id="JABXBU010002227">
    <property type="protein sequence ID" value="KAF8772965.1"/>
    <property type="molecule type" value="Genomic_DNA"/>
</dbReference>
<dbReference type="AlphaFoldDB" id="A0A8T0EKA4"/>
<dbReference type="Proteomes" id="UP000807504">
    <property type="component" value="Unassembled WGS sequence"/>
</dbReference>
<evidence type="ECO:0000313" key="1">
    <source>
        <dbReference type="EMBL" id="KAF8772965.1"/>
    </source>
</evidence>
<dbReference type="PANTHER" id="PTHR10492">
    <property type="match status" value="1"/>
</dbReference>
<proteinExistence type="predicted"/>
<evidence type="ECO:0000313" key="2">
    <source>
        <dbReference type="Proteomes" id="UP000807504"/>
    </source>
</evidence>
<organism evidence="1 2">
    <name type="scientific">Argiope bruennichi</name>
    <name type="common">Wasp spider</name>
    <name type="synonym">Aranea bruennichi</name>
    <dbReference type="NCBI Taxonomy" id="94029"/>
    <lineage>
        <taxon>Eukaryota</taxon>
        <taxon>Metazoa</taxon>
        <taxon>Ecdysozoa</taxon>
        <taxon>Arthropoda</taxon>
        <taxon>Chelicerata</taxon>
        <taxon>Arachnida</taxon>
        <taxon>Araneae</taxon>
        <taxon>Araneomorphae</taxon>
        <taxon>Entelegynae</taxon>
        <taxon>Araneoidea</taxon>
        <taxon>Araneidae</taxon>
        <taxon>Argiope</taxon>
    </lineage>
</organism>
<keyword evidence="2" id="KW-1185">Reference proteome</keyword>
<protein>
    <submittedName>
        <fullName evidence="1">Uncharacterized protein</fullName>
    </submittedName>
</protein>
<gene>
    <name evidence="1" type="ORF">HNY73_015670</name>
</gene>
<name>A0A8T0EKA4_ARGBR</name>
<sequence length="262" mass="30147">MIHGPCGALNPNSSCMRECARTQQYTKEFRKKTEENINGYPMYQRKCTESVRISRDGLDNRWVVPHNPWLSKKLNARINVEVCASIRSVKYLYKYVHKGYDAATIRCEKENTLDHDEILSFLGGKYVSAAEAMWRLNEFSLSEKYHAVVRSAVHLPGQQTVVYEDGQEEQAVARAAVKHTTLTAWFELIKNDQESHIYLYTDIPRYYTITKFPVKNMGALKTEREFSNWLLGVGEGKSGDTVMLPDVFYPSEQNPVKQLYGD</sequence>